<dbReference type="Proteomes" id="UP001500456">
    <property type="component" value="Unassembled WGS sequence"/>
</dbReference>
<evidence type="ECO:0000313" key="1">
    <source>
        <dbReference type="EMBL" id="GAA4012908.1"/>
    </source>
</evidence>
<evidence type="ECO:0000313" key="2">
    <source>
        <dbReference type="Proteomes" id="UP001500456"/>
    </source>
</evidence>
<gene>
    <name evidence="1" type="ORF">GCM10022232_63830</name>
</gene>
<reference evidence="2" key="1">
    <citation type="journal article" date="2019" name="Int. J. Syst. Evol. Microbiol.">
        <title>The Global Catalogue of Microorganisms (GCM) 10K type strain sequencing project: providing services to taxonomists for standard genome sequencing and annotation.</title>
        <authorList>
            <consortium name="The Broad Institute Genomics Platform"/>
            <consortium name="The Broad Institute Genome Sequencing Center for Infectious Disease"/>
            <person name="Wu L."/>
            <person name="Ma J."/>
        </authorList>
    </citation>
    <scope>NUCLEOTIDE SEQUENCE [LARGE SCALE GENOMIC DNA]</scope>
    <source>
        <strain evidence="2">JCM 16924</strain>
    </source>
</reference>
<sequence length="72" mass="7590">MAAGQIRDDVDGLAAAFAGRALGAVPDDLRDLDRGELPTPSSLTVSTCTTRVSRWASVRSSNFALAFLSTYT</sequence>
<dbReference type="EMBL" id="BAAAZX010000021">
    <property type="protein sequence ID" value="GAA4012908.1"/>
    <property type="molecule type" value="Genomic_DNA"/>
</dbReference>
<keyword evidence="2" id="KW-1185">Reference proteome</keyword>
<name>A0ABP7SKU9_9ACTN</name>
<comment type="caution">
    <text evidence="1">The sequence shown here is derived from an EMBL/GenBank/DDBJ whole genome shotgun (WGS) entry which is preliminary data.</text>
</comment>
<protein>
    <submittedName>
        <fullName evidence="1">Uncharacterized protein</fullName>
    </submittedName>
</protein>
<accession>A0ABP7SKU9</accession>
<proteinExistence type="predicted"/>
<organism evidence="1 2">
    <name type="scientific">Streptomyces plumbiresistens</name>
    <dbReference type="NCBI Taxonomy" id="511811"/>
    <lineage>
        <taxon>Bacteria</taxon>
        <taxon>Bacillati</taxon>
        <taxon>Actinomycetota</taxon>
        <taxon>Actinomycetes</taxon>
        <taxon>Kitasatosporales</taxon>
        <taxon>Streptomycetaceae</taxon>
        <taxon>Streptomyces</taxon>
    </lineage>
</organism>